<keyword evidence="2" id="KW-0812">Transmembrane</keyword>
<dbReference type="SMART" id="SM00388">
    <property type="entry name" value="HisKA"/>
    <property type="match status" value="1"/>
</dbReference>
<evidence type="ECO:0000256" key="1">
    <source>
        <dbReference type="ARBA" id="ARBA00022553"/>
    </source>
</evidence>
<evidence type="ECO:0000313" key="4">
    <source>
        <dbReference type="EMBL" id="VAX13104.1"/>
    </source>
</evidence>
<gene>
    <name evidence="4" type="ORF">MNBD_GAMMA24-1911</name>
</gene>
<keyword evidence="1" id="KW-0597">Phosphoprotein</keyword>
<feature type="domain" description="Histidine kinase" evidence="3">
    <location>
        <begin position="327"/>
        <end position="540"/>
    </location>
</feature>
<dbReference type="InterPro" id="IPR003661">
    <property type="entry name" value="HisK_dim/P_dom"/>
</dbReference>
<dbReference type="EMBL" id="UOFZ01000097">
    <property type="protein sequence ID" value="VAX13104.1"/>
    <property type="molecule type" value="Genomic_DNA"/>
</dbReference>
<dbReference type="Pfam" id="PF25323">
    <property type="entry name" value="6TM_PilS"/>
    <property type="match status" value="1"/>
</dbReference>
<proteinExistence type="predicted"/>
<keyword evidence="2" id="KW-0472">Membrane</keyword>
<dbReference type="AlphaFoldDB" id="A0A3B1BMP8"/>
<dbReference type="CDD" id="cd00075">
    <property type="entry name" value="HATPase"/>
    <property type="match status" value="1"/>
</dbReference>
<sequence>MGNPLNQLKNSTGRDSLEYTWRPLGFLNKYRLLISAFFVLIFIFGLQFYPLASHDPSLFFYTSLLYLLFACVFVFLLRWQWPGFHTQIYLHVSVDILATVVLMHASGGISSGLGTLLIIVIAGGSILVSGQRQALFLASIASLLILAEVANDRMVEMMLGNSYIQAGILGLTLFITAIVTHAFARRIRESEALAVRRGVDLANMAELTEHIIQRMQTGIVVIDNNEVVRLMNESAWHMFGMPSIAHDPVLKKISSPLADIFRHWQQQPEAKLQGFAPSTEYHNIVPRFARIGQDKNSGVLIFLEDASAVAQRAQQLQLASLGRLTASIAHEIRNPLGAISHAGQLLAESPNLDKHDQRLTRIINDQSQRMNTIIENIMQLGRRRDQSRSEVFNLNDFLQRFIHDFMIVHAAEQEQVKVEVNPEDIEIRFDATHLQQILTNLCENGLRHSQDYPYQPRVELRGGMVHDRQRPFLDVIDHGSGIPEDVAEHIFEPFYTTSNTGSGLGLYISRELAECNQANVKYMPVVTGGSCFRISFQDPRRQMN</sequence>
<dbReference type="Pfam" id="PF00512">
    <property type="entry name" value="HisKA"/>
    <property type="match status" value="1"/>
</dbReference>
<feature type="transmembrane region" description="Helical" evidence="2">
    <location>
        <begin position="135"/>
        <end position="151"/>
    </location>
</feature>
<dbReference type="Gene3D" id="3.30.450.20">
    <property type="entry name" value="PAS domain"/>
    <property type="match status" value="1"/>
</dbReference>
<dbReference type="SUPFAM" id="SSF55874">
    <property type="entry name" value="ATPase domain of HSP90 chaperone/DNA topoisomerase II/histidine kinase"/>
    <property type="match status" value="1"/>
</dbReference>
<dbReference type="PROSITE" id="PS50109">
    <property type="entry name" value="HIS_KIN"/>
    <property type="match status" value="1"/>
</dbReference>
<feature type="transmembrane region" description="Helical" evidence="2">
    <location>
        <begin position="32"/>
        <end position="52"/>
    </location>
</feature>
<dbReference type="InterPro" id="IPR036097">
    <property type="entry name" value="HisK_dim/P_sf"/>
</dbReference>
<feature type="transmembrane region" description="Helical" evidence="2">
    <location>
        <begin position="58"/>
        <end position="76"/>
    </location>
</feature>
<protein>
    <submittedName>
        <fullName evidence="4">Two-component sensor PilS</fullName>
    </submittedName>
</protein>
<reference evidence="4" key="1">
    <citation type="submission" date="2018-06" db="EMBL/GenBank/DDBJ databases">
        <authorList>
            <person name="Zhirakovskaya E."/>
        </authorList>
    </citation>
    <scope>NUCLEOTIDE SEQUENCE</scope>
</reference>
<dbReference type="Gene3D" id="3.30.565.10">
    <property type="entry name" value="Histidine kinase-like ATPase, C-terminal domain"/>
    <property type="match status" value="1"/>
</dbReference>
<evidence type="ECO:0000256" key="2">
    <source>
        <dbReference type="SAM" id="Phobius"/>
    </source>
</evidence>
<dbReference type="Gene3D" id="1.10.287.130">
    <property type="match status" value="1"/>
</dbReference>
<name>A0A3B1BMP8_9ZZZZ</name>
<dbReference type="InterPro" id="IPR003594">
    <property type="entry name" value="HATPase_dom"/>
</dbReference>
<keyword evidence="2" id="KW-1133">Transmembrane helix</keyword>
<dbReference type="InterPro" id="IPR005467">
    <property type="entry name" value="His_kinase_dom"/>
</dbReference>
<dbReference type="InterPro" id="IPR004358">
    <property type="entry name" value="Sig_transdc_His_kin-like_C"/>
</dbReference>
<dbReference type="SUPFAM" id="SSF47384">
    <property type="entry name" value="Homodimeric domain of signal transducing histidine kinase"/>
    <property type="match status" value="1"/>
</dbReference>
<dbReference type="CDD" id="cd00082">
    <property type="entry name" value="HisKA"/>
    <property type="match status" value="1"/>
</dbReference>
<dbReference type="PRINTS" id="PR00344">
    <property type="entry name" value="BCTRLSENSOR"/>
</dbReference>
<dbReference type="Pfam" id="PF02518">
    <property type="entry name" value="HATPase_c"/>
    <property type="match status" value="1"/>
</dbReference>
<dbReference type="PANTHER" id="PTHR43065">
    <property type="entry name" value="SENSOR HISTIDINE KINASE"/>
    <property type="match status" value="1"/>
</dbReference>
<evidence type="ECO:0000259" key="3">
    <source>
        <dbReference type="PROSITE" id="PS50109"/>
    </source>
</evidence>
<dbReference type="InterPro" id="IPR036890">
    <property type="entry name" value="HATPase_C_sf"/>
</dbReference>
<accession>A0A3B1BMP8</accession>
<dbReference type="SMART" id="SM00387">
    <property type="entry name" value="HATPase_c"/>
    <property type="match status" value="1"/>
</dbReference>
<dbReference type="GO" id="GO:0000155">
    <property type="term" value="F:phosphorelay sensor kinase activity"/>
    <property type="evidence" value="ECO:0007669"/>
    <property type="project" value="InterPro"/>
</dbReference>
<organism evidence="4">
    <name type="scientific">hydrothermal vent metagenome</name>
    <dbReference type="NCBI Taxonomy" id="652676"/>
    <lineage>
        <taxon>unclassified sequences</taxon>
        <taxon>metagenomes</taxon>
        <taxon>ecological metagenomes</taxon>
    </lineage>
</organism>
<dbReference type="PANTHER" id="PTHR43065:SF52">
    <property type="entry name" value="SENSOR PROTEIN KINASE PILS"/>
    <property type="match status" value="1"/>
</dbReference>
<feature type="transmembrane region" description="Helical" evidence="2">
    <location>
        <begin position="163"/>
        <end position="184"/>
    </location>
</feature>
<feature type="transmembrane region" description="Helical" evidence="2">
    <location>
        <begin position="111"/>
        <end position="128"/>
    </location>
</feature>